<dbReference type="EMBL" id="CAAALY010086821">
    <property type="protein sequence ID" value="VEL27370.1"/>
    <property type="molecule type" value="Genomic_DNA"/>
</dbReference>
<dbReference type="Proteomes" id="UP000784294">
    <property type="component" value="Unassembled WGS sequence"/>
</dbReference>
<organism evidence="1 2">
    <name type="scientific">Protopolystoma xenopodis</name>
    <dbReference type="NCBI Taxonomy" id="117903"/>
    <lineage>
        <taxon>Eukaryota</taxon>
        <taxon>Metazoa</taxon>
        <taxon>Spiralia</taxon>
        <taxon>Lophotrochozoa</taxon>
        <taxon>Platyhelminthes</taxon>
        <taxon>Monogenea</taxon>
        <taxon>Polyopisthocotylea</taxon>
        <taxon>Polystomatidea</taxon>
        <taxon>Polystomatidae</taxon>
        <taxon>Protopolystoma</taxon>
    </lineage>
</organism>
<sequence>MEFPAYSIAHCRIRLFQFYEQYFAVYKNRTNLVLLLYNTCFSQKCFIVIDELLSTIERMRREQVIFQKRLKEEMEIKSKLEVIMSGTFVEQALLSFDSSRSAPYMSQPNRIAVWALAILVHQVASRLNAKSYSNLVSTMA</sequence>
<name>A0A448X3Y2_9PLAT</name>
<evidence type="ECO:0000313" key="1">
    <source>
        <dbReference type="EMBL" id="VEL27370.1"/>
    </source>
</evidence>
<proteinExistence type="predicted"/>
<evidence type="ECO:0000313" key="2">
    <source>
        <dbReference type="Proteomes" id="UP000784294"/>
    </source>
</evidence>
<dbReference type="AlphaFoldDB" id="A0A448X3Y2"/>
<accession>A0A448X3Y2</accession>
<comment type="caution">
    <text evidence="1">The sequence shown here is derived from an EMBL/GenBank/DDBJ whole genome shotgun (WGS) entry which is preliminary data.</text>
</comment>
<keyword evidence="2" id="KW-1185">Reference proteome</keyword>
<protein>
    <submittedName>
        <fullName evidence="1">Uncharacterized protein</fullName>
    </submittedName>
</protein>
<reference evidence="1" key="1">
    <citation type="submission" date="2018-11" db="EMBL/GenBank/DDBJ databases">
        <authorList>
            <consortium name="Pathogen Informatics"/>
        </authorList>
    </citation>
    <scope>NUCLEOTIDE SEQUENCE</scope>
</reference>
<gene>
    <name evidence="1" type="ORF">PXEA_LOCUS20810</name>
</gene>